<dbReference type="Gene3D" id="2.60.40.740">
    <property type="match status" value="1"/>
</dbReference>
<dbReference type="Gene3D" id="2.60.40.710">
    <property type="entry name" value="Endoglucanase-like"/>
    <property type="match status" value="2"/>
</dbReference>
<feature type="domain" description="CBM3" evidence="2">
    <location>
        <begin position="1083"/>
        <end position="1235"/>
    </location>
</feature>
<dbReference type="SUPFAM" id="SSF49384">
    <property type="entry name" value="Carbohydrate-binding domain"/>
    <property type="match status" value="2"/>
</dbReference>
<dbReference type="Pfam" id="PF13517">
    <property type="entry name" value="FG-GAP_3"/>
    <property type="match status" value="3"/>
</dbReference>
<sequence>MLQLSSFYPKTRDKFTSESFHESYQFTDPRSLPTLARWGLLLVLLTGLSGRAVAQCFQTTTNYATGFSPRSVAVGDFNSDGKVDLAVSNFNSNNVSVLLGDGLGGFGTPTNFATQTGPQSVAVGDVNADGKLDLVIANLNSNTISVLLGDGAGNFASSTNFATGISPTWVVVGDVNTDGKVDLVVANAGSNNVSVLLGDGAGSFSPPTNFATGTNPQSVAMSDVNADGKVDLVIANLFPNNVSVLLGDGAGSFGTQTNFAAGTGTFSVAVSDVNGDGKADLVTANRNANTVSILLGNGDGSFSPKTDFATGTNPYTVAVSDINADGKLDLVTANRNSSSASALLGDGLGNFGPPTNYATGTGSWFVTVGDVNTDGKVDLITANNNSNDISVLLNCTVTSLSLITSATPNPVCAGTSTALIVTAFGGTAPYSYTWAAPAGITLSATSTSAVSASVDAGLSGPQTLTVTVAAAGGSPVSTSLVSLTVNAAPTVSISPGSVTLTCASPTASLMAGGSGTYQWTDGTTTQSISATSTGTYSVTLTDGNGCTATASAQVFQDNAPPTVSISPSSATLTCASPTASLTAIGTGTYQWSTGATTQVISVTSATTYSVTLTGANGCTATASAQVFQNNTVPAVNINPTSATLTCTTPTVSLSAVGSGTYRWSTGATTSTISVTAADTYSVTLTGANGCSRTASVVVSQDKNPPAVSITPNSATLTCASPSVSLSAVGTGTVLWSTGSTSRVISVSLTGDYTVALKGTNGCQAMATVTVSQDKNAPSVSINPASATLSCASPMVSLSAVGTGTYRWSTGATTSVISVTAAATYSVTLTGSNGCTAVASRTVGGNTTLAAPTLQASATSTTNQPISVTASGCSGTISWQAQGGAGTANGSIYTVTQPGSYTLSATCSLNSCTSAPASVTLLIQPAPIANLKVFHQDVDNNQTQNNTIKPYLQVQNDGSSPVPYSEITIRYWLTVEQFSPMTNLSVYWAQLGTDKVKMKYVELSQPRQGALGYIEYSFLPTAGNLAAGQNSGPIQNGIGKQDWTNFNESDDYSYANNANYVANSRITAYRNGTLVWGTEPNVVNPIQSLKIYTENKNGPSTNTINTYLQLRNEGNVGVNYADIKVRYYFTSEGMQPLNFYLDNAQLGSANVKGQIVRISPPLANADTYLELSVINLPKLYPLTSTGNIEYRIAKQDWSQFNQSNDYSYLNGTNPMAVNNRVVVYVGGVRVWGTEPGASAREGVDEPSSPLNVVVLGNPVVGETAELDVRGAEGQSLQLELTDSQGRRLYQHAVTSASSVERISIPVGSTPGLRFVQVRTGARQQTVKLLKR</sequence>
<evidence type="ECO:0000259" key="2">
    <source>
        <dbReference type="PROSITE" id="PS51172"/>
    </source>
</evidence>
<dbReference type="GO" id="GO:0005975">
    <property type="term" value="P:carbohydrate metabolic process"/>
    <property type="evidence" value="ECO:0007669"/>
    <property type="project" value="InterPro"/>
</dbReference>
<dbReference type="PROSITE" id="PS51172">
    <property type="entry name" value="CBM3"/>
    <property type="match status" value="2"/>
</dbReference>
<reference evidence="3" key="1">
    <citation type="submission" date="2020-09" db="EMBL/GenBank/DDBJ databases">
        <authorList>
            <person name="Kim M.K."/>
        </authorList>
    </citation>
    <scope>NUCLEOTIDE SEQUENCE</scope>
    <source>
        <strain evidence="3">BT702</strain>
    </source>
</reference>
<dbReference type="InterPro" id="IPR008965">
    <property type="entry name" value="CBM2/CBM3_carb-bd_dom_sf"/>
</dbReference>
<dbReference type="EMBL" id="JACWZY010000023">
    <property type="protein sequence ID" value="MBD2703569.1"/>
    <property type="molecule type" value="Genomic_DNA"/>
</dbReference>
<evidence type="ECO:0000313" key="3">
    <source>
        <dbReference type="EMBL" id="MBD2703569.1"/>
    </source>
</evidence>
<name>A0A926XZ30_9BACT</name>
<organism evidence="3 4">
    <name type="scientific">Spirosoma profusum</name>
    <dbReference type="NCBI Taxonomy" id="2771354"/>
    <lineage>
        <taxon>Bacteria</taxon>
        <taxon>Pseudomonadati</taxon>
        <taxon>Bacteroidota</taxon>
        <taxon>Cytophagia</taxon>
        <taxon>Cytophagales</taxon>
        <taxon>Cytophagaceae</taxon>
        <taxon>Spirosoma</taxon>
    </lineage>
</organism>
<dbReference type="InterPro" id="IPR001956">
    <property type="entry name" value="CBM3"/>
</dbReference>
<evidence type="ECO:0000313" key="4">
    <source>
        <dbReference type="Proteomes" id="UP000598820"/>
    </source>
</evidence>
<dbReference type="Pfam" id="PF00942">
    <property type="entry name" value="CBM_3"/>
    <property type="match status" value="2"/>
</dbReference>
<proteinExistence type="predicted"/>
<dbReference type="InterPro" id="IPR036966">
    <property type="entry name" value="CBM3_sf"/>
</dbReference>
<feature type="domain" description="CBM3" evidence="2">
    <location>
        <begin position="927"/>
        <end position="1080"/>
    </location>
</feature>
<comment type="caution">
    <text evidence="3">The sequence shown here is derived from an EMBL/GenBank/DDBJ whole genome shotgun (WGS) entry which is preliminary data.</text>
</comment>
<keyword evidence="1" id="KW-0732">Signal</keyword>
<dbReference type="PANTHER" id="PTHR46580:SF2">
    <property type="entry name" value="MAM DOMAIN-CONTAINING PROTEIN"/>
    <property type="match status" value="1"/>
</dbReference>
<dbReference type="Proteomes" id="UP000598820">
    <property type="component" value="Unassembled WGS sequence"/>
</dbReference>
<protein>
    <submittedName>
        <fullName evidence="3">VCBS repeat-containing protein</fullName>
    </submittedName>
</protein>
<dbReference type="SMART" id="SM01067">
    <property type="entry name" value="CBM_3"/>
    <property type="match status" value="2"/>
</dbReference>
<accession>A0A926XZ30</accession>
<dbReference type="GO" id="GO:0030248">
    <property type="term" value="F:cellulose binding"/>
    <property type="evidence" value="ECO:0007669"/>
    <property type="project" value="InterPro"/>
</dbReference>
<dbReference type="Gene3D" id="2.30.30.100">
    <property type="match status" value="6"/>
</dbReference>
<keyword evidence="4" id="KW-1185">Reference proteome</keyword>
<gene>
    <name evidence="3" type="ORF">IC229_23195</name>
</gene>
<dbReference type="SUPFAM" id="SSF69318">
    <property type="entry name" value="Integrin alpha N-terminal domain"/>
    <property type="match status" value="1"/>
</dbReference>
<dbReference type="PANTHER" id="PTHR46580">
    <property type="entry name" value="SENSOR KINASE-RELATED"/>
    <property type="match status" value="1"/>
</dbReference>
<dbReference type="InterPro" id="IPR028994">
    <property type="entry name" value="Integrin_alpha_N"/>
</dbReference>
<dbReference type="InterPro" id="IPR013517">
    <property type="entry name" value="FG-GAP"/>
</dbReference>
<dbReference type="RefSeq" id="WP_190889419.1">
    <property type="nucleotide sequence ID" value="NZ_JACWZY010000023.1"/>
</dbReference>
<evidence type="ECO:0000256" key="1">
    <source>
        <dbReference type="ARBA" id="ARBA00022729"/>
    </source>
</evidence>